<feature type="repeat" description="WD" evidence="3">
    <location>
        <begin position="360"/>
        <end position="400"/>
    </location>
</feature>
<comment type="caution">
    <text evidence="4">The sequence shown here is derived from an EMBL/GenBank/DDBJ whole genome shotgun (WGS) entry which is preliminary data.</text>
</comment>
<dbReference type="PANTHER" id="PTHR14221">
    <property type="entry name" value="WD REPEAT DOMAIN 44"/>
    <property type="match status" value="1"/>
</dbReference>
<feature type="repeat" description="WD" evidence="3">
    <location>
        <begin position="400"/>
        <end position="435"/>
    </location>
</feature>
<dbReference type="InterPro" id="IPR020472">
    <property type="entry name" value="WD40_PAC1"/>
</dbReference>
<evidence type="ECO:0000313" key="5">
    <source>
        <dbReference type="Proteomes" id="UP001454036"/>
    </source>
</evidence>
<dbReference type="PRINTS" id="PR00320">
    <property type="entry name" value="GPROTEINBRPT"/>
</dbReference>
<keyword evidence="1 3" id="KW-0853">WD repeat</keyword>
<feature type="repeat" description="WD" evidence="3">
    <location>
        <begin position="257"/>
        <end position="298"/>
    </location>
</feature>
<dbReference type="InterPro" id="IPR036322">
    <property type="entry name" value="WD40_repeat_dom_sf"/>
</dbReference>
<dbReference type="PANTHER" id="PTHR14221:SF57">
    <property type="entry name" value="TRANSDUCIN_WD40 REPEAT-LIKE SUPERFAMILY PROTEIN"/>
    <property type="match status" value="1"/>
</dbReference>
<accession>A0AAV3PUK0</accession>
<evidence type="ECO:0000256" key="1">
    <source>
        <dbReference type="ARBA" id="ARBA00022574"/>
    </source>
</evidence>
<dbReference type="Pfam" id="PF00400">
    <property type="entry name" value="WD40"/>
    <property type="match status" value="4"/>
</dbReference>
<keyword evidence="5" id="KW-1185">Reference proteome</keyword>
<dbReference type="PROSITE" id="PS50082">
    <property type="entry name" value="WD_REPEATS_2"/>
    <property type="match status" value="4"/>
</dbReference>
<evidence type="ECO:0000256" key="2">
    <source>
        <dbReference type="ARBA" id="ARBA00022737"/>
    </source>
</evidence>
<dbReference type="Proteomes" id="UP001454036">
    <property type="component" value="Unassembled WGS sequence"/>
</dbReference>
<dbReference type="InterPro" id="IPR001680">
    <property type="entry name" value="WD40_rpt"/>
</dbReference>
<organism evidence="4 5">
    <name type="scientific">Lithospermum erythrorhizon</name>
    <name type="common">Purple gromwell</name>
    <name type="synonym">Lithospermum officinale var. erythrorhizon</name>
    <dbReference type="NCBI Taxonomy" id="34254"/>
    <lineage>
        <taxon>Eukaryota</taxon>
        <taxon>Viridiplantae</taxon>
        <taxon>Streptophyta</taxon>
        <taxon>Embryophyta</taxon>
        <taxon>Tracheophyta</taxon>
        <taxon>Spermatophyta</taxon>
        <taxon>Magnoliopsida</taxon>
        <taxon>eudicotyledons</taxon>
        <taxon>Gunneridae</taxon>
        <taxon>Pentapetalae</taxon>
        <taxon>asterids</taxon>
        <taxon>lamiids</taxon>
        <taxon>Boraginales</taxon>
        <taxon>Boraginaceae</taxon>
        <taxon>Boraginoideae</taxon>
        <taxon>Lithospermeae</taxon>
        <taxon>Lithospermum</taxon>
    </lineage>
</organism>
<dbReference type="SMART" id="SM00320">
    <property type="entry name" value="WD40"/>
    <property type="match status" value="6"/>
</dbReference>
<name>A0AAV3PUK0_LITER</name>
<dbReference type="PROSITE" id="PS50294">
    <property type="entry name" value="WD_REPEATS_REGION"/>
    <property type="match status" value="3"/>
</dbReference>
<dbReference type="InterPro" id="IPR040324">
    <property type="entry name" value="WDR44/Dgr2"/>
</dbReference>
<proteinExistence type="predicted"/>
<reference evidence="4 5" key="1">
    <citation type="submission" date="2024-01" db="EMBL/GenBank/DDBJ databases">
        <title>The complete chloroplast genome sequence of Lithospermum erythrorhizon: insights into the phylogenetic relationship among Boraginaceae species and the maternal lineages of purple gromwells.</title>
        <authorList>
            <person name="Okada T."/>
            <person name="Watanabe K."/>
        </authorList>
    </citation>
    <scope>NUCLEOTIDE SEQUENCE [LARGE SCALE GENOMIC DNA]</scope>
</reference>
<dbReference type="InterPro" id="IPR015943">
    <property type="entry name" value="WD40/YVTN_repeat-like_dom_sf"/>
</dbReference>
<evidence type="ECO:0000256" key="3">
    <source>
        <dbReference type="PROSITE-ProRule" id="PRU00221"/>
    </source>
</evidence>
<gene>
    <name evidence="4" type="ORF">LIER_13185</name>
</gene>
<dbReference type="Gene3D" id="2.130.10.10">
    <property type="entry name" value="YVTN repeat-like/Quinoprotein amine dehydrogenase"/>
    <property type="match status" value="1"/>
</dbReference>
<evidence type="ECO:0000313" key="4">
    <source>
        <dbReference type="EMBL" id="GAA0155467.1"/>
    </source>
</evidence>
<protein>
    <submittedName>
        <fullName evidence="4">Uncharacterized protein</fullName>
    </submittedName>
</protein>
<dbReference type="SUPFAM" id="SSF50978">
    <property type="entry name" value="WD40 repeat-like"/>
    <property type="match status" value="1"/>
</dbReference>
<keyword evidence="2" id="KW-0677">Repeat</keyword>
<sequence>MGSFVDEVDECDYFEAHEYLVSSSDSDSDCQVDSVVDNNVVGSSQYDVWVRTPMSVRERRTDFFTSMGLNLEKTQRGSVLVDRCADSLNIDISGVRENNLAVLSPEIFHNEFSFSRSSMSSFIYDDSSHSPRNLNSSFLSKNENCGREINMCVNSSNQLPISESSENSSETFASTHHCVHRDQGVDRKKSQTVQRVKRKWLCRLRSMTCVVNRQTEEKTIQTDVQTPVRGMRFRRVKVRHCRKRLKELSALFKGQDIQAHQGSILSMKFNLDGHYLATAGKDKIVKVWKVMEDERSNDTEIPDLDPSCMYFTLNHMSGLAPLAAEDKVNKPNSLRKTSDSACVILPPKVFRILETPLHVFHGHTEEVLDISWSKKNFLLSASVDNTVRLWQVGYDQCIKVFPHYNYVTCVQFHPVNHDYFISGSIDGKVRIWGIKHCQVVDWIDMRDIVTAVSYHPGGQAGVVGTITGICRFFNVAGNHLQVEEQVYLNSKKKSSSKRITGFQFFSEDPKKVVVTSADAKVRILSGINVVTKCKGLRSGANFMSASFTSNGNYIISASDDSNVYVWNCNGPEEPSIFESKSIKSFEYFSSDASIAIPWCSINANNSVKQLHSLATDSLPFSLANDFYLGSHCRGSATWPEEKLPASNQLSIMCKSQYKFLKTSFQNLSRSHAWGLVIVTASWDGRIQSFHNYGLPVPV</sequence>
<feature type="repeat" description="WD" evidence="3">
    <location>
        <begin position="544"/>
        <end position="567"/>
    </location>
</feature>
<dbReference type="EMBL" id="BAABME010002630">
    <property type="protein sequence ID" value="GAA0155467.1"/>
    <property type="molecule type" value="Genomic_DNA"/>
</dbReference>
<dbReference type="AlphaFoldDB" id="A0AAV3PUK0"/>